<dbReference type="PANTHER" id="PTHR43877:SF2">
    <property type="entry name" value="AMINOALKYLPHOSPHONATE N-ACETYLTRANSFERASE-RELATED"/>
    <property type="match status" value="1"/>
</dbReference>
<dbReference type="SUPFAM" id="SSF55729">
    <property type="entry name" value="Acyl-CoA N-acyltransferases (Nat)"/>
    <property type="match status" value="1"/>
</dbReference>
<organism evidence="5 6">
    <name type="scientific">Goekera deserti</name>
    <dbReference type="NCBI Taxonomy" id="2497753"/>
    <lineage>
        <taxon>Bacteria</taxon>
        <taxon>Bacillati</taxon>
        <taxon>Actinomycetota</taxon>
        <taxon>Actinomycetes</taxon>
        <taxon>Geodermatophilales</taxon>
        <taxon>Geodermatophilaceae</taxon>
        <taxon>Goekera</taxon>
    </lineage>
</organism>
<comment type="caution">
    <text evidence="5">The sequence shown here is derived from an EMBL/GenBank/DDBJ whole genome shotgun (WGS) entry which is preliminary data.</text>
</comment>
<feature type="domain" description="N-acetyltransferase" evidence="4">
    <location>
        <begin position="5"/>
        <end position="210"/>
    </location>
</feature>
<dbReference type="GO" id="GO:0016747">
    <property type="term" value="F:acyltransferase activity, transferring groups other than amino-acyl groups"/>
    <property type="evidence" value="ECO:0007669"/>
    <property type="project" value="InterPro"/>
</dbReference>
<feature type="compositionally biased region" description="Low complexity" evidence="3">
    <location>
        <begin position="72"/>
        <end position="91"/>
    </location>
</feature>
<evidence type="ECO:0000256" key="2">
    <source>
        <dbReference type="ARBA" id="ARBA00023315"/>
    </source>
</evidence>
<dbReference type="CDD" id="cd04301">
    <property type="entry name" value="NAT_SF"/>
    <property type="match status" value="1"/>
</dbReference>
<evidence type="ECO:0000256" key="1">
    <source>
        <dbReference type="ARBA" id="ARBA00022679"/>
    </source>
</evidence>
<dbReference type="RefSeq" id="WP_162392470.1">
    <property type="nucleotide sequence ID" value="NZ_JAABOZ010000002.1"/>
</dbReference>
<dbReference type="Proteomes" id="UP000470470">
    <property type="component" value="Unassembled WGS sequence"/>
</dbReference>
<feature type="compositionally biased region" description="Gly residues" evidence="3">
    <location>
        <begin position="92"/>
        <end position="104"/>
    </location>
</feature>
<evidence type="ECO:0000313" key="5">
    <source>
        <dbReference type="EMBL" id="NEL55891.1"/>
    </source>
</evidence>
<dbReference type="PANTHER" id="PTHR43877">
    <property type="entry name" value="AMINOALKYLPHOSPHONATE N-ACETYLTRANSFERASE-RELATED-RELATED"/>
    <property type="match status" value="1"/>
</dbReference>
<keyword evidence="1 5" id="KW-0808">Transferase</keyword>
<protein>
    <submittedName>
        <fullName evidence="5">GNAT family N-acetyltransferase</fullName>
    </submittedName>
</protein>
<feature type="region of interest" description="Disordered" evidence="3">
    <location>
        <begin position="53"/>
        <end position="104"/>
    </location>
</feature>
<evidence type="ECO:0000313" key="6">
    <source>
        <dbReference type="Proteomes" id="UP000470470"/>
    </source>
</evidence>
<evidence type="ECO:0000259" key="4">
    <source>
        <dbReference type="PROSITE" id="PS51186"/>
    </source>
</evidence>
<evidence type="ECO:0000256" key="3">
    <source>
        <dbReference type="SAM" id="MobiDB-lite"/>
    </source>
</evidence>
<dbReference type="InterPro" id="IPR016181">
    <property type="entry name" value="Acyl_CoA_acyltransferase"/>
</dbReference>
<dbReference type="PROSITE" id="PS51186">
    <property type="entry name" value="GNAT"/>
    <property type="match status" value="1"/>
</dbReference>
<gene>
    <name evidence="5" type="ORF">G1H19_18085</name>
</gene>
<dbReference type="AlphaFoldDB" id="A0A7K3WHB5"/>
<dbReference type="InterPro" id="IPR050832">
    <property type="entry name" value="Bact_Acetyltransf"/>
</dbReference>
<accession>A0A7K3WHB5</accession>
<dbReference type="InterPro" id="IPR000182">
    <property type="entry name" value="GNAT_dom"/>
</dbReference>
<dbReference type="Gene3D" id="3.40.630.30">
    <property type="match status" value="1"/>
</dbReference>
<dbReference type="Pfam" id="PF00583">
    <property type="entry name" value="Acetyltransf_1"/>
    <property type="match status" value="1"/>
</dbReference>
<sequence length="210" mass="21205">MDRSVRIRPATDDDHPALRALAGELTAGMPPWRPADGQRSAVVGWVEHACTAAPSTAPDRARTSTALDGTEASSVSDGAGAHAGSSSALDGTGSGTGAGGPVPSGDGGRVLLVAVDGREVLGFAGAEEQHHFTGQPQAYLGELVVAPGARRRGVAAALVGAVEEWARSRGLPVVTLDTGAANGPARALYARLGYVEEQVTLTRVLTTPPG</sequence>
<reference evidence="5 6" key="1">
    <citation type="submission" date="2020-02" db="EMBL/GenBank/DDBJ databases">
        <title>The whole genome sequence of CPCC 205119.</title>
        <authorList>
            <person name="Jiang Z."/>
        </authorList>
    </citation>
    <scope>NUCLEOTIDE SEQUENCE [LARGE SCALE GENOMIC DNA]</scope>
    <source>
        <strain evidence="5 6">CPCC 205119</strain>
    </source>
</reference>
<name>A0A7K3WHB5_9ACTN</name>
<keyword evidence="6" id="KW-1185">Reference proteome</keyword>
<proteinExistence type="predicted"/>
<keyword evidence="2" id="KW-0012">Acyltransferase</keyword>
<dbReference type="EMBL" id="JAAGWK010000026">
    <property type="protein sequence ID" value="NEL55891.1"/>
    <property type="molecule type" value="Genomic_DNA"/>
</dbReference>